<protein>
    <submittedName>
        <fullName evidence="1">Acyl-CoA dehydrogenase</fullName>
    </submittedName>
</protein>
<dbReference type="PIRSF" id="PIRSF016578">
    <property type="entry name" value="HsaA"/>
    <property type="match status" value="1"/>
</dbReference>
<keyword evidence="2" id="KW-1185">Reference proteome</keyword>
<dbReference type="InterPro" id="IPR046373">
    <property type="entry name" value="Acyl-CoA_Oxase/DH_mid-dom_sf"/>
</dbReference>
<dbReference type="InterPro" id="IPR009100">
    <property type="entry name" value="AcylCoA_DH/oxidase_NM_dom_sf"/>
</dbReference>
<dbReference type="Gene3D" id="1.10.540.10">
    <property type="entry name" value="Acyl-CoA dehydrogenase/oxidase, N-terminal domain"/>
    <property type="match status" value="1"/>
</dbReference>
<name>A0ABT7NRB6_9SPHI</name>
<gene>
    <name evidence="1" type="ORF">HX018_16200</name>
</gene>
<dbReference type="Proteomes" id="UP001170954">
    <property type="component" value="Unassembled WGS sequence"/>
</dbReference>
<evidence type="ECO:0000313" key="1">
    <source>
        <dbReference type="EMBL" id="MDM1049782.1"/>
    </source>
</evidence>
<dbReference type="InterPro" id="IPR037069">
    <property type="entry name" value="AcylCoA_DH/ox_N_sf"/>
</dbReference>
<reference evidence="1" key="1">
    <citation type="submission" date="2020-06" db="EMBL/GenBank/DDBJ databases">
        <authorList>
            <person name="Dong N."/>
        </authorList>
    </citation>
    <scope>NUCLEOTIDE SEQUENCE</scope>
    <source>
        <strain evidence="1">R1692</strain>
    </source>
</reference>
<sequence>MLNPEQILIIKEWQAEAIKAKSLVAATLNLAYENQWFNLWVPKVYGGLEAGLVDGLKLLEEMAYVDGGYAWTITLCSGANMFAGFLEPALAKDIFSKPKVCWGGSGRAAGTANWDGEHYVLTGEWQYATGSPHLTHFTLNAKLLDHGVPVLNEDGEQAVSSFFVPRDQVLIHYDWTSFGLECTASHSFSLQNIKVTKDHAFLLDPAAKKSDSPLFDIPFMPFAEITLLVNYVGMFRRFLDLVEKYFFEKSKDPNWANQYSKDRFKMLDAIQTNFLARREHVFELANTIWSNVLVSDFDSNSDPYQELANYSREFVKDMRLQVVDLFPLLGIRASQAEHEINIVFRNIFTASQHSLLNG</sequence>
<proteinExistence type="predicted"/>
<dbReference type="SUPFAM" id="SSF56645">
    <property type="entry name" value="Acyl-CoA dehydrogenase NM domain-like"/>
    <property type="match status" value="1"/>
</dbReference>
<organism evidence="1 2">
    <name type="scientific">Sphingobacterium hotanense</name>
    <dbReference type="NCBI Taxonomy" id="649196"/>
    <lineage>
        <taxon>Bacteria</taxon>
        <taxon>Pseudomonadati</taxon>
        <taxon>Bacteroidota</taxon>
        <taxon>Sphingobacteriia</taxon>
        <taxon>Sphingobacteriales</taxon>
        <taxon>Sphingobacteriaceae</taxon>
        <taxon>Sphingobacterium</taxon>
    </lineage>
</organism>
<dbReference type="Gene3D" id="2.40.110.10">
    <property type="entry name" value="Butyryl-CoA Dehydrogenase, subunit A, domain 2"/>
    <property type="match status" value="1"/>
</dbReference>
<reference evidence="1" key="2">
    <citation type="journal article" date="2022" name="Sci. Total Environ.">
        <title>Prevalence, transmission, and molecular epidemiology of tet(X)-positive bacteria among humans, animals, and environmental niches in China: An epidemiological, and genomic-based study.</title>
        <authorList>
            <person name="Dong N."/>
            <person name="Zeng Y."/>
            <person name="Cai C."/>
            <person name="Sun C."/>
            <person name="Lu J."/>
            <person name="Liu C."/>
            <person name="Zhou H."/>
            <person name="Sun Q."/>
            <person name="Shu L."/>
            <person name="Wang H."/>
            <person name="Wang Y."/>
            <person name="Wang S."/>
            <person name="Wu C."/>
            <person name="Chan E.W."/>
            <person name="Chen G."/>
            <person name="Shen Z."/>
            <person name="Chen S."/>
            <person name="Zhang R."/>
        </authorList>
    </citation>
    <scope>NUCLEOTIDE SEQUENCE</scope>
    <source>
        <strain evidence="1">R1692</strain>
    </source>
</reference>
<dbReference type="EMBL" id="JACAGK010000057">
    <property type="protein sequence ID" value="MDM1049782.1"/>
    <property type="molecule type" value="Genomic_DNA"/>
</dbReference>
<comment type="caution">
    <text evidence="1">The sequence shown here is derived from an EMBL/GenBank/DDBJ whole genome shotgun (WGS) entry which is preliminary data.</text>
</comment>
<accession>A0ABT7NRB6</accession>
<dbReference type="RefSeq" id="WP_286652049.1">
    <property type="nucleotide sequence ID" value="NZ_JACAGK010000057.1"/>
</dbReference>
<dbReference type="Gene3D" id="1.20.140.10">
    <property type="entry name" value="Butyryl-CoA Dehydrogenase, subunit A, domain 3"/>
    <property type="match status" value="1"/>
</dbReference>
<evidence type="ECO:0000313" key="2">
    <source>
        <dbReference type="Proteomes" id="UP001170954"/>
    </source>
</evidence>